<gene>
    <name evidence="7 9" type="primary">recO</name>
    <name evidence="9" type="ORF">EGM88_08960</name>
</gene>
<comment type="caution">
    <text evidence="9">The sequence shown here is derived from an EMBL/GenBank/DDBJ whole genome shotgun (WGS) entry which is preliminary data.</text>
</comment>
<dbReference type="Gene3D" id="1.20.1440.120">
    <property type="entry name" value="Recombination protein O, C-terminal domain"/>
    <property type="match status" value="1"/>
</dbReference>
<dbReference type="Proteomes" id="UP000270856">
    <property type="component" value="Unassembled WGS sequence"/>
</dbReference>
<keyword evidence="3 7" id="KW-0227">DNA damage</keyword>
<evidence type="ECO:0000256" key="6">
    <source>
        <dbReference type="ARBA" id="ARBA00033409"/>
    </source>
</evidence>
<dbReference type="Gene3D" id="2.40.50.140">
    <property type="entry name" value="Nucleic acid-binding proteins"/>
    <property type="match status" value="1"/>
</dbReference>
<dbReference type="EMBL" id="RPFJ01000011">
    <property type="protein sequence ID" value="RPD96487.1"/>
    <property type="molecule type" value="Genomic_DNA"/>
</dbReference>
<accession>A0A3N4NPQ6</accession>
<evidence type="ECO:0000256" key="7">
    <source>
        <dbReference type="HAMAP-Rule" id="MF_00201"/>
    </source>
</evidence>
<comment type="function">
    <text evidence="7">Involved in DNA repair and RecF pathway recombination.</text>
</comment>
<dbReference type="Pfam" id="PF11967">
    <property type="entry name" value="RecO_N"/>
    <property type="match status" value="1"/>
</dbReference>
<dbReference type="GO" id="GO:0006310">
    <property type="term" value="P:DNA recombination"/>
    <property type="evidence" value="ECO:0007669"/>
    <property type="project" value="UniProtKB-UniRule"/>
</dbReference>
<dbReference type="InterPro" id="IPR037278">
    <property type="entry name" value="ARFGAP/RecO"/>
</dbReference>
<dbReference type="InterPro" id="IPR042242">
    <property type="entry name" value="RecO_C"/>
</dbReference>
<evidence type="ECO:0000256" key="1">
    <source>
        <dbReference type="ARBA" id="ARBA00007452"/>
    </source>
</evidence>
<evidence type="ECO:0000256" key="4">
    <source>
        <dbReference type="ARBA" id="ARBA00023172"/>
    </source>
</evidence>
<dbReference type="InterPro" id="IPR012340">
    <property type="entry name" value="NA-bd_OB-fold"/>
</dbReference>
<dbReference type="InterPro" id="IPR003717">
    <property type="entry name" value="RecO"/>
</dbReference>
<dbReference type="NCBIfam" id="TIGR00613">
    <property type="entry name" value="reco"/>
    <property type="match status" value="1"/>
</dbReference>
<sequence>MLITSKAIVLNAIKYGDYDLIVKCYTEEGIRSYLVKRIFKASKGKLTPAFFQPLTQLEITANYNDNRTLHFIKEAKISTPYTTNHNNIIKQTMVVFLSEMLSNALKEEEENPSLFRYLETAFQWLDSHSNASNFHLVFLINLTKYLGFYPEKGDQFLYFDLIEGKFTNHLVSNLYISGKNLDYFKTLLGTNFDRLYELKLNKTNRQDLLEILIQFFELHLPGFKKPKSLEVLKAVFN</sequence>
<organism evidence="9 10">
    <name type="scientific">Aureibaculum marinum</name>
    <dbReference type="NCBI Taxonomy" id="2487930"/>
    <lineage>
        <taxon>Bacteria</taxon>
        <taxon>Pseudomonadati</taxon>
        <taxon>Bacteroidota</taxon>
        <taxon>Flavobacteriia</taxon>
        <taxon>Flavobacteriales</taxon>
        <taxon>Flavobacteriaceae</taxon>
        <taxon>Aureibaculum</taxon>
    </lineage>
</organism>
<dbReference type="Pfam" id="PF02565">
    <property type="entry name" value="RecO_C"/>
    <property type="match status" value="1"/>
</dbReference>
<evidence type="ECO:0000313" key="10">
    <source>
        <dbReference type="Proteomes" id="UP000270856"/>
    </source>
</evidence>
<dbReference type="OrthoDB" id="9789152at2"/>
<evidence type="ECO:0000259" key="8">
    <source>
        <dbReference type="Pfam" id="PF11967"/>
    </source>
</evidence>
<evidence type="ECO:0000256" key="2">
    <source>
        <dbReference type="ARBA" id="ARBA00021310"/>
    </source>
</evidence>
<dbReference type="GO" id="GO:0043590">
    <property type="term" value="C:bacterial nucleoid"/>
    <property type="evidence" value="ECO:0007669"/>
    <property type="project" value="TreeGrafter"/>
</dbReference>
<keyword evidence="4 7" id="KW-0233">DNA recombination</keyword>
<protein>
    <recommendedName>
        <fullName evidence="2 7">DNA repair protein RecO</fullName>
    </recommendedName>
    <alternativeName>
        <fullName evidence="6 7">Recombination protein O</fullName>
    </alternativeName>
</protein>
<dbReference type="PANTHER" id="PTHR33991:SF1">
    <property type="entry name" value="DNA REPAIR PROTEIN RECO"/>
    <property type="match status" value="1"/>
</dbReference>
<feature type="domain" description="DNA replication/recombination mediator RecO N-terminal" evidence="8">
    <location>
        <begin position="1"/>
        <end position="80"/>
    </location>
</feature>
<proteinExistence type="inferred from homology"/>
<reference evidence="9 10" key="1">
    <citation type="submission" date="2018-11" db="EMBL/GenBank/DDBJ databases">
        <title>Aureibaculum marinum gen. nov., sp. nov., a member of the family Flavobacteriaceae isolated from the Bohai Sea.</title>
        <authorList>
            <person name="Ji X."/>
        </authorList>
    </citation>
    <scope>NUCLEOTIDE SEQUENCE [LARGE SCALE GENOMIC DNA]</scope>
    <source>
        <strain evidence="9 10">BH-SD17</strain>
    </source>
</reference>
<dbReference type="PANTHER" id="PTHR33991">
    <property type="entry name" value="DNA REPAIR PROTEIN RECO"/>
    <property type="match status" value="1"/>
</dbReference>
<dbReference type="SUPFAM" id="SSF57863">
    <property type="entry name" value="ArfGap/RecO-like zinc finger"/>
    <property type="match status" value="1"/>
</dbReference>
<evidence type="ECO:0000256" key="3">
    <source>
        <dbReference type="ARBA" id="ARBA00022763"/>
    </source>
</evidence>
<dbReference type="GO" id="GO:0006302">
    <property type="term" value="P:double-strand break repair"/>
    <property type="evidence" value="ECO:0007669"/>
    <property type="project" value="TreeGrafter"/>
</dbReference>
<keyword evidence="5 7" id="KW-0234">DNA repair</keyword>
<dbReference type="SUPFAM" id="SSF50249">
    <property type="entry name" value="Nucleic acid-binding proteins"/>
    <property type="match status" value="1"/>
</dbReference>
<evidence type="ECO:0000313" key="9">
    <source>
        <dbReference type="EMBL" id="RPD96487.1"/>
    </source>
</evidence>
<keyword evidence="10" id="KW-1185">Reference proteome</keyword>
<dbReference type="InterPro" id="IPR022572">
    <property type="entry name" value="DNA_rep/recomb_RecO_N"/>
</dbReference>
<dbReference type="HAMAP" id="MF_00201">
    <property type="entry name" value="RecO"/>
    <property type="match status" value="1"/>
</dbReference>
<name>A0A3N4NPQ6_9FLAO</name>
<dbReference type="RefSeq" id="WP_123897672.1">
    <property type="nucleotide sequence ID" value="NZ_RPFJ01000011.1"/>
</dbReference>
<dbReference type="AlphaFoldDB" id="A0A3N4NPQ6"/>
<evidence type="ECO:0000256" key="5">
    <source>
        <dbReference type="ARBA" id="ARBA00023204"/>
    </source>
</evidence>
<comment type="similarity">
    <text evidence="1 7">Belongs to the RecO family.</text>
</comment>